<organism evidence="1 2">
    <name type="scientific">Penicillium brevicompactum</name>
    <dbReference type="NCBI Taxonomy" id="5074"/>
    <lineage>
        <taxon>Eukaryota</taxon>
        <taxon>Fungi</taxon>
        <taxon>Dikarya</taxon>
        <taxon>Ascomycota</taxon>
        <taxon>Pezizomycotina</taxon>
        <taxon>Eurotiomycetes</taxon>
        <taxon>Eurotiomycetidae</taxon>
        <taxon>Eurotiales</taxon>
        <taxon>Aspergillaceae</taxon>
        <taxon>Penicillium</taxon>
    </lineage>
</organism>
<sequence>MEETEWLVGVSDSLACILKFVGSTAEYIQIKPLEYSKEAALALHFDISVLNNGPKIVTGRPTQTYAGSSRLSARTALSTNPASSVNFESITTESDTQNSNSELIVVRFQVRELCLREDMNDAILDRNEFASAISFVWRVTLWNRGGRECGVDTLATEL</sequence>
<dbReference type="Proteomes" id="UP001148299">
    <property type="component" value="Unassembled WGS sequence"/>
</dbReference>
<proteinExistence type="predicted"/>
<evidence type="ECO:0000313" key="1">
    <source>
        <dbReference type="EMBL" id="KAJ5340206.1"/>
    </source>
</evidence>
<accession>A0A9W9UIW1</accession>
<comment type="caution">
    <text evidence="1">The sequence shown here is derived from an EMBL/GenBank/DDBJ whole genome shotgun (WGS) entry which is preliminary data.</text>
</comment>
<dbReference type="AlphaFoldDB" id="A0A9W9UIW1"/>
<dbReference type="EMBL" id="JAPZBR010000008">
    <property type="protein sequence ID" value="KAJ5340206.1"/>
    <property type="molecule type" value="Genomic_DNA"/>
</dbReference>
<gene>
    <name evidence="1" type="ORF">N7541_009330</name>
</gene>
<keyword evidence="2" id="KW-1185">Reference proteome</keyword>
<name>A0A9W9UIW1_PENBR</name>
<reference evidence="1" key="1">
    <citation type="submission" date="2022-12" db="EMBL/GenBank/DDBJ databases">
        <authorList>
            <person name="Petersen C."/>
        </authorList>
    </citation>
    <scope>NUCLEOTIDE SEQUENCE</scope>
    <source>
        <strain evidence="1">IBT 35675</strain>
    </source>
</reference>
<reference evidence="1" key="2">
    <citation type="journal article" date="2023" name="IMA Fungus">
        <title>Comparative genomic study of the Penicillium genus elucidates a diverse pangenome and 15 lateral gene transfer events.</title>
        <authorList>
            <person name="Petersen C."/>
            <person name="Sorensen T."/>
            <person name="Nielsen M.R."/>
            <person name="Sondergaard T.E."/>
            <person name="Sorensen J.L."/>
            <person name="Fitzpatrick D.A."/>
            <person name="Frisvad J.C."/>
            <person name="Nielsen K.L."/>
        </authorList>
    </citation>
    <scope>NUCLEOTIDE SEQUENCE</scope>
    <source>
        <strain evidence="1">IBT 35675</strain>
    </source>
</reference>
<evidence type="ECO:0000313" key="2">
    <source>
        <dbReference type="Proteomes" id="UP001148299"/>
    </source>
</evidence>
<protein>
    <submittedName>
        <fullName evidence="1">Uncharacterized protein</fullName>
    </submittedName>
</protein>